<dbReference type="Proteomes" id="UP000565441">
    <property type="component" value="Unassembled WGS sequence"/>
</dbReference>
<dbReference type="CDD" id="cd00084">
    <property type="entry name" value="HMG-box_SF"/>
    <property type="match status" value="1"/>
</dbReference>
<dbReference type="OrthoDB" id="5568181at2759"/>
<dbReference type="InterPro" id="IPR036910">
    <property type="entry name" value="HMG_box_dom_sf"/>
</dbReference>
<keyword evidence="1" id="KW-0539">Nucleus</keyword>
<feature type="region of interest" description="Disordered" evidence="2">
    <location>
        <begin position="47"/>
        <end position="97"/>
    </location>
</feature>
<dbReference type="PANTHER" id="PTHR47658">
    <property type="entry name" value="HIGH MOBILITY GROUP B PROTEIN 12-RELATED"/>
    <property type="match status" value="1"/>
</dbReference>
<dbReference type="Pfam" id="PF00505">
    <property type="entry name" value="HMG_box"/>
    <property type="match status" value="1"/>
</dbReference>
<proteinExistence type="predicted"/>
<dbReference type="GO" id="GO:0003677">
    <property type="term" value="F:DNA binding"/>
    <property type="evidence" value="ECO:0007669"/>
    <property type="project" value="UniProtKB-UniRule"/>
</dbReference>
<evidence type="ECO:0000313" key="5">
    <source>
        <dbReference type="Proteomes" id="UP000565441"/>
    </source>
</evidence>
<dbReference type="Gene3D" id="1.20.58.1710">
    <property type="match status" value="1"/>
</dbReference>
<comment type="caution">
    <text evidence="4">The sequence shown here is derived from an EMBL/GenBank/DDBJ whole genome shotgun (WGS) entry which is preliminary data.</text>
</comment>
<dbReference type="AlphaFoldDB" id="A0A8H5M580"/>
<dbReference type="SMART" id="SM00398">
    <property type="entry name" value="HMG"/>
    <property type="match status" value="2"/>
</dbReference>
<feature type="compositionally biased region" description="Basic and acidic residues" evidence="2">
    <location>
        <begin position="523"/>
        <end position="534"/>
    </location>
</feature>
<dbReference type="EMBL" id="JAACJP010000010">
    <property type="protein sequence ID" value="KAF5381680.1"/>
    <property type="molecule type" value="Genomic_DNA"/>
</dbReference>
<reference evidence="4 5" key="1">
    <citation type="journal article" date="2020" name="ISME J.">
        <title>Uncovering the hidden diversity of litter-decomposition mechanisms in mushroom-forming fungi.</title>
        <authorList>
            <person name="Floudas D."/>
            <person name="Bentzer J."/>
            <person name="Ahren D."/>
            <person name="Johansson T."/>
            <person name="Persson P."/>
            <person name="Tunlid A."/>
        </authorList>
    </citation>
    <scope>NUCLEOTIDE SEQUENCE [LARGE SCALE GENOMIC DNA]</scope>
    <source>
        <strain evidence="4 5">CBS 661.87</strain>
    </source>
</reference>
<dbReference type="GO" id="GO:0005634">
    <property type="term" value="C:nucleus"/>
    <property type="evidence" value="ECO:0007669"/>
    <property type="project" value="UniProtKB-UniRule"/>
</dbReference>
<feature type="compositionally biased region" description="Low complexity" evidence="2">
    <location>
        <begin position="48"/>
        <end position="58"/>
    </location>
</feature>
<dbReference type="PANTHER" id="PTHR47658:SF1">
    <property type="entry name" value="MEIOSIS INITIATOR PROTEIN"/>
    <property type="match status" value="1"/>
</dbReference>
<keyword evidence="5" id="KW-1185">Reference proteome</keyword>
<feature type="domain" description="HMG box" evidence="3">
    <location>
        <begin position="196"/>
        <end position="244"/>
    </location>
</feature>
<organism evidence="4 5">
    <name type="scientific">Tricholomella constricta</name>
    <dbReference type="NCBI Taxonomy" id="117010"/>
    <lineage>
        <taxon>Eukaryota</taxon>
        <taxon>Fungi</taxon>
        <taxon>Dikarya</taxon>
        <taxon>Basidiomycota</taxon>
        <taxon>Agaricomycotina</taxon>
        <taxon>Agaricomycetes</taxon>
        <taxon>Agaricomycetidae</taxon>
        <taxon>Agaricales</taxon>
        <taxon>Tricholomatineae</taxon>
        <taxon>Lyophyllaceae</taxon>
        <taxon>Tricholomella</taxon>
    </lineage>
</organism>
<feature type="region of interest" description="Disordered" evidence="2">
    <location>
        <begin position="515"/>
        <end position="620"/>
    </location>
</feature>
<evidence type="ECO:0000313" key="4">
    <source>
        <dbReference type="EMBL" id="KAF5381680.1"/>
    </source>
</evidence>
<dbReference type="Gene3D" id="1.10.30.10">
    <property type="entry name" value="High mobility group box domain"/>
    <property type="match status" value="2"/>
</dbReference>
<dbReference type="SUPFAM" id="SSF47095">
    <property type="entry name" value="HMG-box"/>
    <property type="match status" value="2"/>
</dbReference>
<evidence type="ECO:0000259" key="3">
    <source>
        <dbReference type="PROSITE" id="PS50118"/>
    </source>
</evidence>
<evidence type="ECO:0000256" key="1">
    <source>
        <dbReference type="PROSITE-ProRule" id="PRU00267"/>
    </source>
</evidence>
<protein>
    <recommendedName>
        <fullName evidence="3">HMG box domain-containing protein</fullName>
    </recommendedName>
</protein>
<name>A0A8H5M580_9AGAR</name>
<dbReference type="InterPro" id="IPR009071">
    <property type="entry name" value="HMG_box_dom"/>
</dbReference>
<keyword evidence="1" id="KW-0238">DNA-binding</keyword>
<feature type="compositionally biased region" description="Acidic residues" evidence="2">
    <location>
        <begin position="535"/>
        <end position="581"/>
    </location>
</feature>
<accession>A0A8H5M580</accession>
<gene>
    <name evidence="4" type="ORF">D9615_005456</name>
</gene>
<sequence>MFSVLSLRFASRRVPMASVLARPAARPQAKVLAISLTRSFFASVLRAEPTSSNSSTTTEEPEAKSKTTKKAAPKAEEKAKKKKKVHPPKLDVPRTLPKTGPSAFSHFLLKYHNSNHPIISSENMLNRARQGAAAWKELPQQERDRITAESQILRDEAKAKRDAFINTLDPAVRKEINRRRVARGKRRIVAHNPDKPKIPGNQYIIFSMAYRETHAAEFAHLPMGQVTPKIAAIWNGMSDAEKEPDEVTDLARRPTPPAAAKVSVLVQRSVNYRYLISVMSTFYNPPPAGPSSGPNVSAPLTTAGLPISQLESLRFKASQIIDSIHSLQRTIEAGHMAAMPAWPDILSKYNILLSQTHSFSMGLTGTLSAPSTAQALRAGGASGSSAGNILERVALYPSAALTDAQLDGEVIPLLRNQQTTDVLRVENETVRRLAEHMATKGSLGVLGVAGAAPVPVPMPVPPFGMGARKPVEYTDVLAECEEIRGAHDRRVERAVRAVLMLRERFDWRARVEVEVEEPEELEWDPRLHPQAIDDRMDEGDDNGDGDENNGDEENAMAESAGEGDGDVGNEGEGMSSDEDEVQALVDSAMDTQSPVSPTAIVPSNGLPGSVDVNGTPALPS</sequence>
<evidence type="ECO:0000256" key="2">
    <source>
        <dbReference type="SAM" id="MobiDB-lite"/>
    </source>
</evidence>
<dbReference type="PROSITE" id="PS50118">
    <property type="entry name" value="HMG_BOX_2"/>
    <property type="match status" value="1"/>
</dbReference>
<feature type="DNA-binding region" description="HMG box" evidence="1">
    <location>
        <begin position="196"/>
        <end position="244"/>
    </location>
</feature>